<dbReference type="Proteomes" id="UP000177941">
    <property type="component" value="Unassembled WGS sequence"/>
</dbReference>
<name>A0A1G1X9T5_9BACT</name>
<organism evidence="1 2">
    <name type="scientific">Candidatus Andersenbacteria bacterium RIFCSPHIGHO2_12_FULL_45_11b</name>
    <dbReference type="NCBI Taxonomy" id="1797282"/>
    <lineage>
        <taxon>Bacteria</taxon>
        <taxon>Candidatus Anderseniibacteriota</taxon>
    </lineage>
</organism>
<dbReference type="AlphaFoldDB" id="A0A1G1X9T5"/>
<sequence length="90" mass="10223">MAQRKNIDLYQDVNIQHVAFEGNKIYENIKSRYAKDKGKFLAIDIESGDVFLNESNSEAVLDAQNKYPDHVFYVVKIGYSAVETMASMPS</sequence>
<evidence type="ECO:0000313" key="1">
    <source>
        <dbReference type="EMBL" id="OGY36646.1"/>
    </source>
</evidence>
<protein>
    <recommendedName>
        <fullName evidence="3">DUF5678 domain-containing protein</fullName>
    </recommendedName>
</protein>
<comment type="caution">
    <text evidence="1">The sequence shown here is derived from an EMBL/GenBank/DDBJ whole genome shotgun (WGS) entry which is preliminary data.</text>
</comment>
<evidence type="ECO:0008006" key="3">
    <source>
        <dbReference type="Google" id="ProtNLM"/>
    </source>
</evidence>
<evidence type="ECO:0000313" key="2">
    <source>
        <dbReference type="Proteomes" id="UP000177941"/>
    </source>
</evidence>
<dbReference type="EMBL" id="MHHS01000031">
    <property type="protein sequence ID" value="OGY36646.1"/>
    <property type="molecule type" value="Genomic_DNA"/>
</dbReference>
<accession>A0A1G1X9T5</accession>
<reference evidence="1 2" key="1">
    <citation type="journal article" date="2016" name="Nat. Commun.">
        <title>Thousands of microbial genomes shed light on interconnected biogeochemical processes in an aquifer system.</title>
        <authorList>
            <person name="Anantharaman K."/>
            <person name="Brown C.T."/>
            <person name="Hug L.A."/>
            <person name="Sharon I."/>
            <person name="Castelle C.J."/>
            <person name="Probst A.J."/>
            <person name="Thomas B.C."/>
            <person name="Singh A."/>
            <person name="Wilkins M.J."/>
            <person name="Karaoz U."/>
            <person name="Brodie E.L."/>
            <person name="Williams K.H."/>
            <person name="Hubbard S.S."/>
            <person name="Banfield J.F."/>
        </authorList>
    </citation>
    <scope>NUCLEOTIDE SEQUENCE [LARGE SCALE GENOMIC DNA]</scope>
</reference>
<gene>
    <name evidence="1" type="ORF">A3E36_04425</name>
</gene>
<proteinExistence type="predicted"/>